<sequence>MQTGHMMVSDKVWRGVRRLSSSVDGAGEEVTSEVARTLPGIVKELFVEKAVPAVVEALEDKATEGINTFEQPDSSANEGALGSLADDIVRVDEEVRGLGVRLGQMEAILRRTEHQAAESMGNQQESVLGIVEMIEALKASGMGRRGGSASESIDASQIAASVAMGLQDDIEELNNQASELRADVDRLYSRAGAWDRIRVFYKD</sequence>
<dbReference type="Proteomes" id="UP000007800">
    <property type="component" value="Unassembled WGS sequence"/>
</dbReference>
<dbReference type="InParanoid" id="C5LNT4"/>
<evidence type="ECO:0000313" key="2">
    <source>
        <dbReference type="EMBL" id="EER01609.1"/>
    </source>
</evidence>
<feature type="coiled-coil region" evidence="1">
    <location>
        <begin position="163"/>
        <end position="190"/>
    </location>
</feature>
<name>C5LNT4_PERM5</name>
<accession>C5LNT4</accession>
<organism evidence="3">
    <name type="scientific">Perkinsus marinus (strain ATCC 50983 / TXsc)</name>
    <dbReference type="NCBI Taxonomy" id="423536"/>
    <lineage>
        <taxon>Eukaryota</taxon>
        <taxon>Sar</taxon>
        <taxon>Alveolata</taxon>
        <taxon>Perkinsozoa</taxon>
        <taxon>Perkinsea</taxon>
        <taxon>Perkinsida</taxon>
        <taxon>Perkinsidae</taxon>
        <taxon>Perkinsus</taxon>
    </lineage>
</organism>
<dbReference type="GeneID" id="9040154"/>
<evidence type="ECO:0000313" key="3">
    <source>
        <dbReference type="Proteomes" id="UP000007800"/>
    </source>
</evidence>
<proteinExistence type="predicted"/>
<dbReference type="AlphaFoldDB" id="C5LNT4"/>
<keyword evidence="3" id="KW-1185">Reference proteome</keyword>
<evidence type="ECO:0000256" key="1">
    <source>
        <dbReference type="SAM" id="Coils"/>
    </source>
</evidence>
<gene>
    <name evidence="2" type="ORF">Pmar_PMAR004784</name>
</gene>
<protein>
    <submittedName>
        <fullName evidence="2">Uncharacterized protein</fullName>
    </submittedName>
</protein>
<dbReference type="OMA" id="AITEMIE"/>
<keyword evidence="1" id="KW-0175">Coiled coil</keyword>
<dbReference type="EMBL" id="GG683871">
    <property type="protein sequence ID" value="EER01609.1"/>
    <property type="molecule type" value="Genomic_DNA"/>
</dbReference>
<dbReference type="RefSeq" id="XP_002768891.1">
    <property type="nucleotide sequence ID" value="XM_002768845.1"/>
</dbReference>
<reference evidence="2 3" key="1">
    <citation type="submission" date="2008-07" db="EMBL/GenBank/DDBJ databases">
        <authorList>
            <person name="El-Sayed N."/>
            <person name="Caler E."/>
            <person name="Inman J."/>
            <person name="Amedeo P."/>
            <person name="Hass B."/>
            <person name="Wortman J."/>
        </authorList>
    </citation>
    <scope>NUCLEOTIDE SEQUENCE [LARGE SCALE GENOMIC DNA]</scope>
    <source>
        <strain evidence="3">ATCC 50983 / TXsc</strain>
    </source>
</reference>